<dbReference type="RefSeq" id="WP_228847917.1">
    <property type="nucleotide sequence ID" value="NZ_JADCKQ010000003.1"/>
</dbReference>
<reference evidence="6" key="1">
    <citation type="submission" date="2020-10" db="EMBL/GenBank/DDBJ databases">
        <title>Paenihalocynthiibacter styelae gen. nov., sp. nov., isolated from stalked sea squirt Styela clava.</title>
        <authorList>
            <person name="Kim Y.-O."/>
            <person name="Yoon J.-H."/>
        </authorList>
    </citation>
    <scope>NUCLEOTIDE SEQUENCE</scope>
    <source>
        <strain evidence="6">MYP1-1</strain>
    </source>
</reference>
<dbReference type="SUPFAM" id="SSF46785">
    <property type="entry name" value="Winged helix' DNA-binding domain"/>
    <property type="match status" value="1"/>
</dbReference>
<feature type="domain" description="HTH lysR-type" evidence="5">
    <location>
        <begin position="4"/>
        <end position="61"/>
    </location>
</feature>
<evidence type="ECO:0000256" key="1">
    <source>
        <dbReference type="ARBA" id="ARBA00009437"/>
    </source>
</evidence>
<dbReference type="PRINTS" id="PR00039">
    <property type="entry name" value="HTHLYSR"/>
</dbReference>
<keyword evidence="3" id="KW-0238">DNA-binding</keyword>
<dbReference type="Pfam" id="PF03466">
    <property type="entry name" value="LysR_substrate"/>
    <property type="match status" value="1"/>
</dbReference>
<dbReference type="GO" id="GO:0003677">
    <property type="term" value="F:DNA binding"/>
    <property type="evidence" value="ECO:0007669"/>
    <property type="project" value="UniProtKB-KW"/>
</dbReference>
<dbReference type="Gene3D" id="3.40.190.10">
    <property type="entry name" value="Periplasmic binding protein-like II"/>
    <property type="match status" value="2"/>
</dbReference>
<keyword evidence="7" id="KW-1185">Reference proteome</keyword>
<dbReference type="InterPro" id="IPR050176">
    <property type="entry name" value="LTTR"/>
</dbReference>
<protein>
    <submittedName>
        <fullName evidence="6">LysR family transcriptional regulator</fullName>
    </submittedName>
</protein>
<dbReference type="InterPro" id="IPR005119">
    <property type="entry name" value="LysR_subst-bd"/>
</dbReference>
<dbReference type="GO" id="GO:0003700">
    <property type="term" value="F:DNA-binding transcription factor activity"/>
    <property type="evidence" value="ECO:0007669"/>
    <property type="project" value="InterPro"/>
</dbReference>
<dbReference type="InterPro" id="IPR036390">
    <property type="entry name" value="WH_DNA-bd_sf"/>
</dbReference>
<proteinExistence type="inferred from homology"/>
<accession>A0A8J7IWE5</accession>
<evidence type="ECO:0000256" key="4">
    <source>
        <dbReference type="ARBA" id="ARBA00023163"/>
    </source>
</evidence>
<dbReference type="EMBL" id="JADCKQ010000003">
    <property type="protein sequence ID" value="MBI1493060.1"/>
    <property type="molecule type" value="Genomic_DNA"/>
</dbReference>
<evidence type="ECO:0000256" key="3">
    <source>
        <dbReference type="ARBA" id="ARBA00023125"/>
    </source>
</evidence>
<comment type="similarity">
    <text evidence="1">Belongs to the LysR transcriptional regulatory family.</text>
</comment>
<keyword evidence="2" id="KW-0805">Transcription regulation</keyword>
<organism evidence="6 7">
    <name type="scientific">Halocynthiibacter styelae</name>
    <dbReference type="NCBI Taxonomy" id="2761955"/>
    <lineage>
        <taxon>Bacteria</taxon>
        <taxon>Pseudomonadati</taxon>
        <taxon>Pseudomonadota</taxon>
        <taxon>Alphaproteobacteria</taxon>
        <taxon>Rhodobacterales</taxon>
        <taxon>Paracoccaceae</taxon>
        <taxon>Halocynthiibacter</taxon>
    </lineage>
</organism>
<dbReference type="PANTHER" id="PTHR30579:SF7">
    <property type="entry name" value="HTH-TYPE TRANSCRIPTIONAL REGULATOR LRHA-RELATED"/>
    <property type="match status" value="1"/>
</dbReference>
<evidence type="ECO:0000313" key="6">
    <source>
        <dbReference type="EMBL" id="MBI1493060.1"/>
    </source>
</evidence>
<dbReference type="Pfam" id="PF00126">
    <property type="entry name" value="HTH_1"/>
    <property type="match status" value="1"/>
</dbReference>
<keyword evidence="4" id="KW-0804">Transcription</keyword>
<evidence type="ECO:0000313" key="7">
    <source>
        <dbReference type="Proteomes" id="UP000640583"/>
    </source>
</evidence>
<dbReference type="Proteomes" id="UP000640583">
    <property type="component" value="Unassembled WGS sequence"/>
</dbReference>
<dbReference type="PANTHER" id="PTHR30579">
    <property type="entry name" value="TRANSCRIPTIONAL REGULATOR"/>
    <property type="match status" value="1"/>
</dbReference>
<dbReference type="InterPro" id="IPR000847">
    <property type="entry name" value="LysR_HTH_N"/>
</dbReference>
<evidence type="ECO:0000256" key="2">
    <source>
        <dbReference type="ARBA" id="ARBA00023015"/>
    </source>
</evidence>
<comment type="caution">
    <text evidence="6">The sequence shown here is derived from an EMBL/GenBank/DDBJ whole genome shotgun (WGS) entry which is preliminary data.</text>
</comment>
<dbReference type="Gene3D" id="1.10.10.10">
    <property type="entry name" value="Winged helix-like DNA-binding domain superfamily/Winged helix DNA-binding domain"/>
    <property type="match status" value="1"/>
</dbReference>
<dbReference type="PROSITE" id="PS50931">
    <property type="entry name" value="HTH_LYSR"/>
    <property type="match status" value="1"/>
</dbReference>
<name>A0A8J7IWE5_9RHOB</name>
<dbReference type="InterPro" id="IPR036388">
    <property type="entry name" value="WH-like_DNA-bd_sf"/>
</dbReference>
<sequence length="285" mass="31526">MPRLDIDALQTLCAISDHGGVTRAADHMPLSQSAISHKIKRLEDHLNCPLLTRRPGAPLLTEEGSGLVTYARRILSLHDEALASLSRRALSGKIRLGMTEDITSGDLSKILGRFTRLHPDVSVRTHVRQSLVLDDKIRRGDIDIALMQVFSDEVLPGDQLLYKDRLHWVRSRDLQLDMTRPLPFLSYDADCFYKNRALNTPPDCGLEIVLECASSAGIRSAVLAGLGVALLPARYISDDMEILDAQMLEMPELSYILRCAPKPSPPVRSLQKTICTSLAPNTPDS</sequence>
<evidence type="ECO:0000259" key="5">
    <source>
        <dbReference type="PROSITE" id="PS50931"/>
    </source>
</evidence>
<dbReference type="AlphaFoldDB" id="A0A8J7IWE5"/>
<dbReference type="SUPFAM" id="SSF53850">
    <property type="entry name" value="Periplasmic binding protein-like II"/>
    <property type="match status" value="1"/>
</dbReference>
<gene>
    <name evidence="6" type="ORF">H1D41_05360</name>
</gene>